<sequence length="93" mass="10831">VTNLGGLPNNIKDVWEFLGKPQHCRYTWDTQYNTNLDIAHNCKMRFDRIYFRPAVKGGRFIPRSMDLIGLEKLECGKFPSDHWGILCNFDAIL</sequence>
<evidence type="ECO:0000256" key="9">
    <source>
        <dbReference type="ARBA" id="ARBA00023204"/>
    </source>
</evidence>
<dbReference type="GO" id="GO:0016605">
    <property type="term" value="C:PML body"/>
    <property type="evidence" value="ECO:0007669"/>
    <property type="project" value="TreeGrafter"/>
</dbReference>
<dbReference type="GO" id="GO:0006302">
    <property type="term" value="P:double-strand break repair"/>
    <property type="evidence" value="ECO:0007669"/>
    <property type="project" value="TreeGrafter"/>
</dbReference>
<comment type="cofactor">
    <cofactor evidence="2">
        <name>Mg(2+)</name>
        <dbReference type="ChEBI" id="CHEBI:18420"/>
    </cofactor>
</comment>
<dbReference type="OrthoDB" id="9975959at2759"/>
<keyword evidence="8" id="KW-0460">Magnesium</keyword>
<comment type="subcellular location">
    <subcellularLocation>
        <location evidence="3">Nucleus</location>
    </subcellularLocation>
</comment>
<evidence type="ECO:0000256" key="7">
    <source>
        <dbReference type="ARBA" id="ARBA00022801"/>
    </source>
</evidence>
<name>A0A8K1D507_9PASS</name>
<keyword evidence="12" id="KW-1185">Reference proteome</keyword>
<evidence type="ECO:0000256" key="1">
    <source>
        <dbReference type="ARBA" id="ARBA00001936"/>
    </source>
</evidence>
<dbReference type="Proteomes" id="UP000796761">
    <property type="component" value="Unassembled WGS sequence"/>
</dbReference>
<comment type="caution">
    <text evidence="11">The sequence shown here is derived from an EMBL/GenBank/DDBJ whole genome shotgun (WGS) entry which is preliminary data.</text>
</comment>
<dbReference type="AlphaFoldDB" id="A0A8K1D507"/>
<dbReference type="GO" id="GO:0070260">
    <property type="term" value="F:5'-tyrosyl-DNA phosphodiesterase activity"/>
    <property type="evidence" value="ECO:0007669"/>
    <property type="project" value="TreeGrafter"/>
</dbReference>
<dbReference type="GO" id="GO:0003697">
    <property type="term" value="F:single-stranded DNA binding"/>
    <property type="evidence" value="ECO:0007669"/>
    <property type="project" value="TreeGrafter"/>
</dbReference>
<dbReference type="EMBL" id="SWJQ01005436">
    <property type="protein sequence ID" value="TRZ05240.1"/>
    <property type="molecule type" value="Genomic_DNA"/>
</dbReference>
<protein>
    <recommendedName>
        <fullName evidence="13">Tyrosyl-DNA phosphodiesterase 2</fullName>
    </recommendedName>
</protein>
<evidence type="ECO:0000313" key="12">
    <source>
        <dbReference type="Proteomes" id="UP000796761"/>
    </source>
</evidence>
<dbReference type="GO" id="GO:0005737">
    <property type="term" value="C:cytoplasm"/>
    <property type="evidence" value="ECO:0007669"/>
    <property type="project" value="TreeGrafter"/>
</dbReference>
<dbReference type="SUPFAM" id="SSF56219">
    <property type="entry name" value="DNase I-like"/>
    <property type="match status" value="1"/>
</dbReference>
<proteinExistence type="predicted"/>
<evidence type="ECO:0000256" key="3">
    <source>
        <dbReference type="ARBA" id="ARBA00004123"/>
    </source>
</evidence>
<dbReference type="Gene3D" id="3.60.10.10">
    <property type="entry name" value="Endonuclease/exonuclease/phosphatase"/>
    <property type="match status" value="1"/>
</dbReference>
<keyword evidence="5" id="KW-0479">Metal-binding</keyword>
<gene>
    <name evidence="11" type="ORF">HGM15179_021867</name>
</gene>
<evidence type="ECO:0000256" key="5">
    <source>
        <dbReference type="ARBA" id="ARBA00022723"/>
    </source>
</evidence>
<dbReference type="InterPro" id="IPR036691">
    <property type="entry name" value="Endo/exonu/phosph_ase_sf"/>
</dbReference>
<keyword evidence="4" id="KW-0540">Nuclease</keyword>
<evidence type="ECO:0000256" key="6">
    <source>
        <dbReference type="ARBA" id="ARBA00022763"/>
    </source>
</evidence>
<evidence type="ECO:0000256" key="4">
    <source>
        <dbReference type="ARBA" id="ARBA00022722"/>
    </source>
</evidence>
<evidence type="ECO:0000313" key="11">
    <source>
        <dbReference type="EMBL" id="TRZ05240.1"/>
    </source>
</evidence>
<keyword evidence="7" id="KW-0378">Hydrolase</keyword>
<organism evidence="11 12">
    <name type="scientific">Zosterops borbonicus</name>
    <dbReference type="NCBI Taxonomy" id="364589"/>
    <lineage>
        <taxon>Eukaryota</taxon>
        <taxon>Metazoa</taxon>
        <taxon>Chordata</taxon>
        <taxon>Craniata</taxon>
        <taxon>Vertebrata</taxon>
        <taxon>Euteleostomi</taxon>
        <taxon>Archelosauria</taxon>
        <taxon>Archosauria</taxon>
        <taxon>Dinosauria</taxon>
        <taxon>Saurischia</taxon>
        <taxon>Theropoda</taxon>
        <taxon>Coelurosauria</taxon>
        <taxon>Aves</taxon>
        <taxon>Neognathae</taxon>
        <taxon>Neoaves</taxon>
        <taxon>Telluraves</taxon>
        <taxon>Australaves</taxon>
        <taxon>Passeriformes</taxon>
        <taxon>Sylvioidea</taxon>
        <taxon>Zosteropidae</taxon>
        <taxon>Zosterops</taxon>
    </lineage>
</organism>
<comment type="cofactor">
    <cofactor evidence="1">
        <name>Mn(2+)</name>
        <dbReference type="ChEBI" id="CHEBI:29035"/>
    </cofactor>
</comment>
<dbReference type="PANTHER" id="PTHR15822">
    <property type="entry name" value="TRAF AND TNF RECEPTOR-ASSOCIATED PROTEIN"/>
    <property type="match status" value="1"/>
</dbReference>
<evidence type="ECO:0000256" key="8">
    <source>
        <dbReference type="ARBA" id="ARBA00022842"/>
    </source>
</evidence>
<dbReference type="InterPro" id="IPR051547">
    <property type="entry name" value="TDP2-like"/>
</dbReference>
<accession>A0A8K1D507</accession>
<evidence type="ECO:0000256" key="2">
    <source>
        <dbReference type="ARBA" id="ARBA00001946"/>
    </source>
</evidence>
<keyword evidence="6" id="KW-0227">DNA damage</keyword>
<dbReference type="GO" id="GO:0004518">
    <property type="term" value="F:nuclease activity"/>
    <property type="evidence" value="ECO:0007669"/>
    <property type="project" value="UniProtKB-KW"/>
</dbReference>
<keyword evidence="10" id="KW-0539">Nucleus</keyword>
<feature type="non-terminal residue" evidence="11">
    <location>
        <position position="1"/>
    </location>
</feature>
<reference evidence="11" key="1">
    <citation type="submission" date="2019-04" db="EMBL/GenBank/DDBJ databases">
        <title>Genome assembly of Zosterops borbonicus 15179.</title>
        <authorList>
            <person name="Leroy T."/>
            <person name="Anselmetti Y."/>
            <person name="Tilak M.-K."/>
            <person name="Nabholz B."/>
        </authorList>
    </citation>
    <scope>NUCLEOTIDE SEQUENCE</scope>
    <source>
        <strain evidence="11">HGM_15179</strain>
        <tissue evidence="11">Muscle</tissue>
    </source>
</reference>
<evidence type="ECO:0000256" key="10">
    <source>
        <dbReference type="ARBA" id="ARBA00023242"/>
    </source>
</evidence>
<dbReference type="PANTHER" id="PTHR15822:SF4">
    <property type="entry name" value="TYROSYL-DNA PHOSPHODIESTERASE 2"/>
    <property type="match status" value="1"/>
</dbReference>
<evidence type="ECO:0008006" key="13">
    <source>
        <dbReference type="Google" id="ProtNLM"/>
    </source>
</evidence>
<keyword evidence="9" id="KW-0234">DNA repair</keyword>
<dbReference type="GO" id="GO:0046872">
    <property type="term" value="F:metal ion binding"/>
    <property type="evidence" value="ECO:0007669"/>
    <property type="project" value="UniProtKB-KW"/>
</dbReference>